<accession>A0A9W5PLM3</accession>
<gene>
    <name evidence="2" type="ORF">IIU_05592</name>
</gene>
<sequence>MKLTREERIQLTYEIGDIIEQKCRRCYYNRTDDENFSVTICANCPTGRALRQLGRYFDSEPRHRGRKPENIPEGLTPACVRELNGQGIPDKKISLMFQRSPSYVGKLKNRWRKQGLWKEPNRLPKKSRNEKKAERNVSPC</sequence>
<dbReference type="AlphaFoldDB" id="A0A9W5PLM3"/>
<evidence type="ECO:0000256" key="1">
    <source>
        <dbReference type="SAM" id="MobiDB-lite"/>
    </source>
</evidence>
<name>A0A9W5PLM3_BACCE</name>
<protein>
    <submittedName>
        <fullName evidence="2">Uncharacterized protein</fullName>
    </submittedName>
</protein>
<feature type="region of interest" description="Disordered" evidence="1">
    <location>
        <begin position="115"/>
        <end position="140"/>
    </location>
</feature>
<dbReference type="Proteomes" id="UP000014018">
    <property type="component" value="Unassembled WGS sequence"/>
</dbReference>
<organism evidence="2 3">
    <name type="scientific">Bacillus cereus VD133</name>
    <dbReference type="NCBI Taxonomy" id="1053233"/>
    <lineage>
        <taxon>Bacteria</taxon>
        <taxon>Bacillati</taxon>
        <taxon>Bacillota</taxon>
        <taxon>Bacilli</taxon>
        <taxon>Bacillales</taxon>
        <taxon>Bacillaceae</taxon>
        <taxon>Bacillus</taxon>
        <taxon>Bacillus cereus group</taxon>
    </lineage>
</organism>
<dbReference type="EMBL" id="AHFB01000095">
    <property type="protein sequence ID" value="EOO28911.1"/>
    <property type="molecule type" value="Genomic_DNA"/>
</dbReference>
<comment type="caution">
    <text evidence="2">The sequence shown here is derived from an EMBL/GenBank/DDBJ whole genome shotgun (WGS) entry which is preliminary data.</text>
</comment>
<dbReference type="RefSeq" id="WP_016111699.1">
    <property type="nucleotide sequence ID" value="NZ_KB976192.1"/>
</dbReference>
<feature type="compositionally biased region" description="Basic and acidic residues" evidence="1">
    <location>
        <begin position="130"/>
        <end position="140"/>
    </location>
</feature>
<evidence type="ECO:0000313" key="2">
    <source>
        <dbReference type="EMBL" id="EOO28911.1"/>
    </source>
</evidence>
<reference evidence="2 3" key="1">
    <citation type="submission" date="2012-12" db="EMBL/GenBank/DDBJ databases">
        <title>The Genome Sequence of Bacillus cereus VD133.</title>
        <authorList>
            <consortium name="The Broad Institute Genome Sequencing Platform"/>
            <consortium name="The Broad Institute Genome Sequencing Center for Infectious Disease"/>
            <person name="Feldgarden M."/>
            <person name="Van der Auwera G.A."/>
            <person name="Mahillon J."/>
            <person name="Duprez V."/>
            <person name="Timmery S."/>
            <person name="Mattelet C."/>
            <person name="Dierick K."/>
            <person name="Sun M."/>
            <person name="Yu Z."/>
            <person name="Zhu L."/>
            <person name="Hu X."/>
            <person name="Shank E.B."/>
            <person name="Swiecicka I."/>
            <person name="Hansen B.M."/>
            <person name="Andrup L."/>
            <person name="Walker B."/>
            <person name="Young S.K."/>
            <person name="Zeng Q."/>
            <person name="Gargeya S."/>
            <person name="Fitzgerald M."/>
            <person name="Haas B."/>
            <person name="Abouelleil A."/>
            <person name="Alvarado L."/>
            <person name="Arachchi H.M."/>
            <person name="Berlin A.M."/>
            <person name="Chapman S.B."/>
            <person name="Dewar J."/>
            <person name="Goldberg J."/>
            <person name="Griggs A."/>
            <person name="Gujja S."/>
            <person name="Hansen M."/>
            <person name="Howarth C."/>
            <person name="Imamovic A."/>
            <person name="Larimer J."/>
            <person name="McCowan C."/>
            <person name="Murphy C."/>
            <person name="Neiman D."/>
            <person name="Pearson M."/>
            <person name="Priest M."/>
            <person name="Roberts A."/>
            <person name="Saif S."/>
            <person name="Shea T."/>
            <person name="Sisk P."/>
            <person name="Sykes S."/>
            <person name="Wortman J."/>
            <person name="Nusbaum C."/>
            <person name="Birren B."/>
        </authorList>
    </citation>
    <scope>NUCLEOTIDE SEQUENCE [LARGE SCALE GENOMIC DNA]</scope>
    <source>
        <strain evidence="2 3">VD133</strain>
    </source>
</reference>
<proteinExistence type="predicted"/>
<evidence type="ECO:0000313" key="3">
    <source>
        <dbReference type="Proteomes" id="UP000014018"/>
    </source>
</evidence>